<name>A0AA43QVQ0_9LECA</name>
<dbReference type="EMBL" id="JAPUFD010000027">
    <property type="protein sequence ID" value="MDI1493476.1"/>
    <property type="molecule type" value="Genomic_DNA"/>
</dbReference>
<dbReference type="Proteomes" id="UP001161017">
    <property type="component" value="Unassembled WGS sequence"/>
</dbReference>
<proteinExistence type="predicted"/>
<evidence type="ECO:0000313" key="1">
    <source>
        <dbReference type="EMBL" id="MDI1493476.1"/>
    </source>
</evidence>
<evidence type="ECO:0000313" key="2">
    <source>
        <dbReference type="Proteomes" id="UP001161017"/>
    </source>
</evidence>
<reference evidence="1" key="1">
    <citation type="journal article" date="2023" name="Genome Biol. Evol.">
        <title>First Whole Genome Sequence and Flow Cytometry Genome Size Data for the Lichen-Forming Fungus Ramalina farinacea (Ascomycota).</title>
        <authorList>
            <person name="Llewellyn T."/>
            <person name="Mian S."/>
            <person name="Hill R."/>
            <person name="Leitch I.J."/>
            <person name="Gaya E."/>
        </authorList>
    </citation>
    <scope>NUCLEOTIDE SEQUENCE</scope>
    <source>
        <strain evidence="1">LIQ254RAFAR</strain>
    </source>
</reference>
<gene>
    <name evidence="1" type="ORF">OHK93_005266</name>
</gene>
<organism evidence="1 2">
    <name type="scientific">Ramalina farinacea</name>
    <dbReference type="NCBI Taxonomy" id="258253"/>
    <lineage>
        <taxon>Eukaryota</taxon>
        <taxon>Fungi</taxon>
        <taxon>Dikarya</taxon>
        <taxon>Ascomycota</taxon>
        <taxon>Pezizomycotina</taxon>
        <taxon>Lecanoromycetes</taxon>
        <taxon>OSLEUM clade</taxon>
        <taxon>Lecanoromycetidae</taxon>
        <taxon>Lecanorales</taxon>
        <taxon>Lecanorineae</taxon>
        <taxon>Ramalinaceae</taxon>
        <taxon>Ramalina</taxon>
    </lineage>
</organism>
<comment type="caution">
    <text evidence="1">The sequence shown here is derived from an EMBL/GenBank/DDBJ whole genome shotgun (WGS) entry which is preliminary data.</text>
</comment>
<protein>
    <submittedName>
        <fullName evidence="1">Uncharacterized protein</fullName>
    </submittedName>
</protein>
<keyword evidence="2" id="KW-1185">Reference proteome</keyword>
<sequence length="179" mass="20285">MDRRVLNIDDGSVWRLSKMLCAKFWEGWKTKGDPKFTPSEVHGVFEAEQLQGTTPGLVAIIKVRVEVPLNHWDLDPPEVRAEYACGGAFNPATEQELTSLENLDEAECTVTPKLIIIQQNYQDESILRSKRGSSYWMPGGYIVWIVMEKLPAIPLTLATYWGLPAQERKALRASFKEGY</sequence>
<accession>A0AA43QVQ0</accession>
<dbReference type="AlphaFoldDB" id="A0AA43QVQ0"/>